<comment type="caution">
    <text evidence="2">The sequence shown here is derived from an EMBL/GenBank/DDBJ whole genome shotgun (WGS) entry which is preliminary data.</text>
</comment>
<dbReference type="AlphaFoldDB" id="A0A9X8N5H9"/>
<evidence type="ECO:0000313" key="2">
    <source>
        <dbReference type="EMBL" id="SHN07437.1"/>
    </source>
</evidence>
<evidence type="ECO:0000313" key="3">
    <source>
        <dbReference type="Proteomes" id="UP000184388"/>
    </source>
</evidence>
<accession>A0A9X8N5H9</accession>
<gene>
    <name evidence="2" type="ORF">SAMN05216268_11919</name>
</gene>
<dbReference type="Proteomes" id="UP000184388">
    <property type="component" value="Unassembled WGS sequence"/>
</dbReference>
<evidence type="ECO:0000256" key="1">
    <source>
        <dbReference type="SAM" id="MobiDB-lite"/>
    </source>
</evidence>
<dbReference type="RefSeq" id="WP_073447974.1">
    <property type="nucleotide sequence ID" value="NZ_FRBK01000019.1"/>
</dbReference>
<protein>
    <submittedName>
        <fullName evidence="2">Uncharacterized protein</fullName>
    </submittedName>
</protein>
<name>A0A9X8N5H9_9ACTN</name>
<proteinExistence type="predicted"/>
<dbReference type="EMBL" id="FRBK01000019">
    <property type="protein sequence ID" value="SHN07437.1"/>
    <property type="molecule type" value="Genomic_DNA"/>
</dbReference>
<organism evidence="2 3">
    <name type="scientific">Streptomyces yunnanensis</name>
    <dbReference type="NCBI Taxonomy" id="156453"/>
    <lineage>
        <taxon>Bacteria</taxon>
        <taxon>Bacillati</taxon>
        <taxon>Actinomycetota</taxon>
        <taxon>Actinomycetes</taxon>
        <taxon>Kitasatosporales</taxon>
        <taxon>Streptomycetaceae</taxon>
        <taxon>Streptomyces</taxon>
    </lineage>
</organism>
<reference evidence="3" key="1">
    <citation type="submission" date="2016-11" db="EMBL/GenBank/DDBJ databases">
        <authorList>
            <person name="Jaros S."/>
            <person name="Januszkiewicz K."/>
            <person name="Wedrychowicz H."/>
        </authorList>
    </citation>
    <scope>NUCLEOTIDE SEQUENCE [LARGE SCALE GENOMIC DNA]</scope>
    <source>
        <strain evidence="3">CGMCC 4.3555</strain>
    </source>
</reference>
<sequence length="106" mass="11728">MNTDVLRWLQSQLGPDTDAQDLASRYERLRSAKAVALEVMHERVAALIAEPLKVTVNGIATIDNSANVAALERRTAQIADETAPDDPPEASHDLLTTVRLCPRRRR</sequence>
<feature type="region of interest" description="Disordered" evidence="1">
    <location>
        <begin position="79"/>
        <end position="106"/>
    </location>
</feature>